<dbReference type="GO" id="GO:0004177">
    <property type="term" value="F:aminopeptidase activity"/>
    <property type="evidence" value="ECO:0007669"/>
    <property type="project" value="TreeGrafter"/>
</dbReference>
<accession>A0A382VTT5</accession>
<feature type="non-terminal residue" evidence="1">
    <location>
        <position position="1"/>
    </location>
</feature>
<proteinExistence type="predicted"/>
<evidence type="ECO:0000313" key="1">
    <source>
        <dbReference type="EMBL" id="SVD49445.1"/>
    </source>
</evidence>
<reference evidence="1" key="1">
    <citation type="submission" date="2018-05" db="EMBL/GenBank/DDBJ databases">
        <authorList>
            <person name="Lanie J.A."/>
            <person name="Ng W.-L."/>
            <person name="Kazmierczak K.M."/>
            <person name="Andrzejewski T.M."/>
            <person name="Davidsen T.M."/>
            <person name="Wayne K.J."/>
            <person name="Tettelin H."/>
            <person name="Glass J.I."/>
            <person name="Rusch D."/>
            <person name="Podicherti R."/>
            <person name="Tsui H.-C.T."/>
            <person name="Winkler M.E."/>
        </authorList>
    </citation>
    <scope>NUCLEOTIDE SEQUENCE</scope>
</reference>
<dbReference type="Gene3D" id="1.10.472.150">
    <property type="entry name" value="Glucose-regulated metallo-peptidase M90, N-terminal domain"/>
    <property type="match status" value="2"/>
</dbReference>
<gene>
    <name evidence="1" type="ORF">METZ01_LOCUS402299</name>
</gene>
<dbReference type="InterPro" id="IPR042252">
    <property type="entry name" value="MtfA_N"/>
</dbReference>
<dbReference type="EMBL" id="UINC01154260">
    <property type="protein sequence ID" value="SVD49445.1"/>
    <property type="molecule type" value="Genomic_DNA"/>
</dbReference>
<protein>
    <submittedName>
        <fullName evidence="1">Uncharacterized protein</fullName>
    </submittedName>
</protein>
<dbReference type="AlphaFoldDB" id="A0A382VTT5"/>
<dbReference type="PANTHER" id="PTHR30164:SF2">
    <property type="entry name" value="PROTEIN MTFA"/>
    <property type="match status" value="1"/>
</dbReference>
<dbReference type="Pfam" id="PF06167">
    <property type="entry name" value="Peptidase_M90"/>
    <property type="match status" value="1"/>
</dbReference>
<feature type="non-terminal residue" evidence="1">
    <location>
        <position position="283"/>
    </location>
</feature>
<dbReference type="PANTHER" id="PTHR30164">
    <property type="entry name" value="MTFA PEPTIDASE"/>
    <property type="match status" value="1"/>
</dbReference>
<organism evidence="1">
    <name type="scientific">marine metagenome</name>
    <dbReference type="NCBI Taxonomy" id="408172"/>
    <lineage>
        <taxon>unclassified sequences</taxon>
        <taxon>metagenomes</taxon>
        <taxon>ecological metagenomes</taxon>
    </lineage>
</organism>
<dbReference type="GO" id="GO:0005829">
    <property type="term" value="C:cytosol"/>
    <property type="evidence" value="ECO:0007669"/>
    <property type="project" value="TreeGrafter"/>
</dbReference>
<sequence length="283" mass="33167">DEIEILGDRRLEVTEEMKVTLAGQACFLLLGPHHQTFSTAIFNGVILSSYESRYVYEWEDNRIKFSSEKVLQNIVNDRSGDNCILQGFCCVLDHPQPGENVPGLKKAFEEYNQRKRSRVLHGWEWDRLDSIDSFFRNHLVYFFEQPFDVQRDLPKLYDLFRGYFGLDSLELTRIAAAKKRAPFLPHWREIMRDNIGLYRKLPEPEKLKLEELIPDFLGNVNFVPQGYPEITEKMRICVATEACILILGRSFEDYRHLQTVELWNSNPDGKFDTIGDANRIRVR</sequence>
<dbReference type="InterPro" id="IPR010384">
    <property type="entry name" value="MtfA_fam"/>
</dbReference>
<name>A0A382VTT5_9ZZZZ</name>